<accession>A0A1G4WKI4</accession>
<protein>
    <submittedName>
        <fullName evidence="2">Uncharacterized protein</fullName>
    </submittedName>
</protein>
<feature type="region of interest" description="Disordered" evidence="1">
    <location>
        <begin position="128"/>
        <end position="154"/>
    </location>
</feature>
<evidence type="ECO:0000313" key="2">
    <source>
        <dbReference type="EMBL" id="SCX24180.1"/>
    </source>
</evidence>
<gene>
    <name evidence="2" type="ORF">SAMN02799620_03619</name>
</gene>
<organism evidence="2 3">
    <name type="scientific">Mycolicibacterium fluoranthenivorans</name>
    <dbReference type="NCBI Taxonomy" id="258505"/>
    <lineage>
        <taxon>Bacteria</taxon>
        <taxon>Bacillati</taxon>
        <taxon>Actinomycetota</taxon>
        <taxon>Actinomycetes</taxon>
        <taxon>Mycobacteriales</taxon>
        <taxon>Mycobacteriaceae</taxon>
        <taxon>Mycolicibacterium</taxon>
    </lineage>
</organism>
<proteinExistence type="predicted"/>
<evidence type="ECO:0000256" key="1">
    <source>
        <dbReference type="SAM" id="MobiDB-lite"/>
    </source>
</evidence>
<reference evidence="3" key="1">
    <citation type="submission" date="2016-10" db="EMBL/GenBank/DDBJ databases">
        <authorList>
            <person name="Varghese N."/>
            <person name="Submissions S."/>
        </authorList>
    </citation>
    <scope>NUCLEOTIDE SEQUENCE [LARGE SCALE GENOMIC DNA]</scope>
    <source>
        <strain evidence="3">UNC267MFSha1.1M11</strain>
    </source>
</reference>
<dbReference type="AlphaFoldDB" id="A0A1G4WKI4"/>
<dbReference type="Proteomes" id="UP000199707">
    <property type="component" value="Unassembled WGS sequence"/>
</dbReference>
<evidence type="ECO:0000313" key="3">
    <source>
        <dbReference type="Proteomes" id="UP000199707"/>
    </source>
</evidence>
<dbReference type="RefSeq" id="WP_090359325.1">
    <property type="nucleotide sequence ID" value="NZ_FMUB01000007.1"/>
</dbReference>
<dbReference type="EMBL" id="FMUB01000007">
    <property type="protein sequence ID" value="SCX24180.1"/>
    <property type="molecule type" value="Genomic_DNA"/>
</dbReference>
<sequence length="154" mass="17588">MNTVLYFSATGAVYETRAYTQADITQLIHDQGLQCLTSADRQFDFWFSPTSRRCQRRVNRRASELLLATTSFTAKTVPLLRGSIVVATHDADGDLDGLSWEQLDLLARQNRTVTPRDERVLNRRIMRDQRRQRRATQAAPVFHTPAPRSASPVR</sequence>
<name>A0A1G4WKI4_9MYCO</name>